<accession>A0A7C4HG95</accession>
<comment type="caution">
    <text evidence="1">The sequence shown here is derived from an EMBL/GenBank/DDBJ whole genome shotgun (WGS) entry which is preliminary data.</text>
</comment>
<dbReference type="InterPro" id="IPR003831">
    <property type="entry name" value="DUF211"/>
</dbReference>
<reference evidence="1" key="1">
    <citation type="journal article" date="2020" name="mSystems">
        <title>Genome- and Community-Level Interaction Insights into Carbon Utilization and Element Cycling Functions of Hydrothermarchaeota in Hydrothermal Sediment.</title>
        <authorList>
            <person name="Zhou Z."/>
            <person name="Liu Y."/>
            <person name="Xu W."/>
            <person name="Pan J."/>
            <person name="Luo Z.H."/>
            <person name="Li M."/>
        </authorList>
    </citation>
    <scope>NUCLEOTIDE SEQUENCE [LARGE SCALE GENOMIC DNA]</scope>
    <source>
        <strain evidence="1">SpSt-642</strain>
    </source>
</reference>
<dbReference type="Pfam" id="PF02680">
    <property type="entry name" value="DUF211"/>
    <property type="match status" value="1"/>
</dbReference>
<organism evidence="1">
    <name type="scientific">Staphylothermus marinus</name>
    <dbReference type="NCBI Taxonomy" id="2280"/>
    <lineage>
        <taxon>Archaea</taxon>
        <taxon>Thermoproteota</taxon>
        <taxon>Thermoprotei</taxon>
        <taxon>Desulfurococcales</taxon>
        <taxon>Desulfurococcaceae</taxon>
        <taxon>Staphylothermus</taxon>
    </lineage>
</organism>
<proteinExistence type="predicted"/>
<dbReference type="InterPro" id="IPR023129">
    <property type="entry name" value="MTH889-like_dom_sf"/>
</dbReference>
<sequence length="96" mass="10570">MIKRIILDVLVPNKISIIDFAEKLASMKGIDAVNITVKEIDAETETLIVIIEGDNINYKAVSDLIEKMGGVIHSIDQVVAGNRVINIPKDIITETR</sequence>
<dbReference type="PANTHER" id="PTHR42240:SF1">
    <property type="entry name" value="DUF211 DOMAIN-CONTAINING PROTEIN"/>
    <property type="match status" value="1"/>
</dbReference>
<dbReference type="AlphaFoldDB" id="A0A7C4HG95"/>
<gene>
    <name evidence="1" type="ORF">ENU14_06375</name>
</gene>
<dbReference type="EMBL" id="DTBJ01000055">
    <property type="protein sequence ID" value="HGM59188.1"/>
    <property type="molecule type" value="Genomic_DNA"/>
</dbReference>
<name>A0A7C4HG95_STAMA</name>
<protein>
    <recommendedName>
        <fullName evidence="2">DUF211 domain-containing protein</fullName>
    </recommendedName>
</protein>
<evidence type="ECO:0008006" key="2">
    <source>
        <dbReference type="Google" id="ProtNLM"/>
    </source>
</evidence>
<dbReference type="SUPFAM" id="SSF160363">
    <property type="entry name" value="MTH889-like"/>
    <property type="match status" value="1"/>
</dbReference>
<dbReference type="PANTHER" id="PTHR42240">
    <property type="entry name" value="DUF211 DOMAIN-CONTAINING PROTEIN"/>
    <property type="match status" value="1"/>
</dbReference>
<dbReference type="Gene3D" id="3.30.70.1340">
    <property type="entry name" value="MTH889-like domain"/>
    <property type="match status" value="1"/>
</dbReference>
<evidence type="ECO:0000313" key="1">
    <source>
        <dbReference type="EMBL" id="HGM59188.1"/>
    </source>
</evidence>